<proteinExistence type="predicted"/>
<gene>
    <name evidence="1" type="ORF">CDAR_225371</name>
</gene>
<comment type="caution">
    <text evidence="1">The sequence shown here is derived from an EMBL/GenBank/DDBJ whole genome shotgun (WGS) entry which is preliminary data.</text>
</comment>
<dbReference type="AlphaFoldDB" id="A0AAV4SS10"/>
<keyword evidence="2" id="KW-1185">Reference proteome</keyword>
<name>A0AAV4SS10_9ARAC</name>
<organism evidence="1 2">
    <name type="scientific">Caerostris darwini</name>
    <dbReference type="NCBI Taxonomy" id="1538125"/>
    <lineage>
        <taxon>Eukaryota</taxon>
        <taxon>Metazoa</taxon>
        <taxon>Ecdysozoa</taxon>
        <taxon>Arthropoda</taxon>
        <taxon>Chelicerata</taxon>
        <taxon>Arachnida</taxon>
        <taxon>Araneae</taxon>
        <taxon>Araneomorphae</taxon>
        <taxon>Entelegynae</taxon>
        <taxon>Araneoidea</taxon>
        <taxon>Araneidae</taxon>
        <taxon>Caerostris</taxon>
    </lineage>
</organism>
<reference evidence="1 2" key="1">
    <citation type="submission" date="2021-06" db="EMBL/GenBank/DDBJ databases">
        <title>Caerostris darwini draft genome.</title>
        <authorList>
            <person name="Kono N."/>
            <person name="Arakawa K."/>
        </authorList>
    </citation>
    <scope>NUCLEOTIDE SEQUENCE [LARGE SCALE GENOMIC DNA]</scope>
</reference>
<accession>A0AAV4SS10</accession>
<sequence>MSGHRIRDTRVRAGCCYRTVSQQGKAMLDLSTKHKYSDSPYSKWTIRRLGRIRQAMLLNFEVIIRFAA</sequence>
<evidence type="ECO:0000313" key="1">
    <source>
        <dbReference type="EMBL" id="GIY35337.1"/>
    </source>
</evidence>
<evidence type="ECO:0008006" key="3">
    <source>
        <dbReference type="Google" id="ProtNLM"/>
    </source>
</evidence>
<protein>
    <recommendedName>
        <fullName evidence="3">Transposase</fullName>
    </recommendedName>
</protein>
<dbReference type="EMBL" id="BPLQ01008157">
    <property type="protein sequence ID" value="GIY35337.1"/>
    <property type="molecule type" value="Genomic_DNA"/>
</dbReference>
<evidence type="ECO:0000313" key="2">
    <source>
        <dbReference type="Proteomes" id="UP001054837"/>
    </source>
</evidence>
<dbReference type="Proteomes" id="UP001054837">
    <property type="component" value="Unassembled WGS sequence"/>
</dbReference>